<feature type="region of interest" description="Disordered" evidence="1">
    <location>
        <begin position="1"/>
        <end position="56"/>
    </location>
</feature>
<evidence type="ECO:0000256" key="1">
    <source>
        <dbReference type="SAM" id="MobiDB-lite"/>
    </source>
</evidence>
<proteinExistence type="predicted"/>
<feature type="compositionally biased region" description="Acidic residues" evidence="1">
    <location>
        <begin position="1"/>
        <end position="44"/>
    </location>
</feature>
<dbReference type="EMBL" id="LHYD01000062">
    <property type="protein sequence ID" value="KXB04439.1"/>
    <property type="molecule type" value="Genomic_DNA"/>
</dbReference>
<dbReference type="AlphaFoldDB" id="A0A133VDB5"/>
<evidence type="ECO:0000313" key="3">
    <source>
        <dbReference type="Proteomes" id="UP000070311"/>
    </source>
</evidence>
<feature type="non-terminal residue" evidence="2">
    <location>
        <position position="126"/>
    </location>
</feature>
<dbReference type="Proteomes" id="UP000070311">
    <property type="component" value="Unassembled WGS sequence"/>
</dbReference>
<gene>
    <name evidence="2" type="ORF">AKJ50_02390</name>
</gene>
<organism evidence="2 3">
    <name type="scientific">candidate division MSBL1 archaeon SCGC-AAA382A13</name>
    <dbReference type="NCBI Taxonomy" id="1698279"/>
    <lineage>
        <taxon>Archaea</taxon>
        <taxon>Methanobacteriati</taxon>
        <taxon>Methanobacteriota</taxon>
        <taxon>candidate division MSBL1</taxon>
    </lineage>
</organism>
<protein>
    <submittedName>
        <fullName evidence="2">Uncharacterized protein</fullName>
    </submittedName>
</protein>
<sequence length="126" mass="14191">MVNPDEIDDAEDVDEGLGEWFESLDEGESIPLDSEIEQEGEPLEGGDSTEIPEVSVKSSKEKEIVEKLESRRSADLYRVESGEALGQKYQLPWLERISMSSGVNSTFLVWTSTLYSFMKSNIFFLS</sequence>
<keyword evidence="3" id="KW-1185">Reference proteome</keyword>
<name>A0A133VDB5_9EURY</name>
<accession>A0A133VDB5</accession>
<evidence type="ECO:0000313" key="2">
    <source>
        <dbReference type="EMBL" id="KXB04439.1"/>
    </source>
</evidence>
<comment type="caution">
    <text evidence="2">The sequence shown here is derived from an EMBL/GenBank/DDBJ whole genome shotgun (WGS) entry which is preliminary data.</text>
</comment>
<reference evidence="2 3" key="1">
    <citation type="journal article" date="2016" name="Sci. Rep.">
        <title>Metabolic traits of an uncultured archaeal lineage -MSBL1- from brine pools of the Red Sea.</title>
        <authorList>
            <person name="Mwirichia R."/>
            <person name="Alam I."/>
            <person name="Rashid M."/>
            <person name="Vinu M."/>
            <person name="Ba-Alawi W."/>
            <person name="Anthony Kamau A."/>
            <person name="Kamanda Ngugi D."/>
            <person name="Goker M."/>
            <person name="Klenk H.P."/>
            <person name="Bajic V."/>
            <person name="Stingl U."/>
        </authorList>
    </citation>
    <scope>NUCLEOTIDE SEQUENCE [LARGE SCALE GENOMIC DNA]</scope>
    <source>
        <strain evidence="2">SCGC-AAA382A13</strain>
    </source>
</reference>